<name>A0ABY6CUS9_9BACT</name>
<dbReference type="PANTHER" id="PTHR16255:SF6">
    <property type="entry name" value="PROTEIN RETARDED ROOT GROWTH-LIKE"/>
    <property type="match status" value="1"/>
</dbReference>
<proteinExistence type="predicted"/>
<accession>A0ABY6CUS9</accession>
<dbReference type="Proteomes" id="UP001062165">
    <property type="component" value="Chromosome"/>
</dbReference>
<dbReference type="RefSeq" id="WP_263049424.1">
    <property type="nucleotide sequence ID" value="NZ_CP106735.1"/>
</dbReference>
<dbReference type="PANTHER" id="PTHR16255">
    <property type="entry name" value="REQUIRED FOR MEIOTIC NUCLEAR DIVISION PROTEIN 1 HOMOLOG"/>
    <property type="match status" value="1"/>
</dbReference>
<keyword evidence="3" id="KW-1185">Reference proteome</keyword>
<protein>
    <submittedName>
        <fullName evidence="2">RMD1 family protein</fullName>
    </submittedName>
</protein>
<gene>
    <name evidence="2" type="ORF">N7E81_09885</name>
</gene>
<dbReference type="Pfam" id="PF02582">
    <property type="entry name" value="DUF155"/>
    <property type="match status" value="1"/>
</dbReference>
<organism evidence="2 3">
    <name type="scientific">Reichenbachiella carrageenanivorans</name>
    <dbReference type="NCBI Taxonomy" id="2979869"/>
    <lineage>
        <taxon>Bacteria</taxon>
        <taxon>Pseudomonadati</taxon>
        <taxon>Bacteroidota</taxon>
        <taxon>Cytophagia</taxon>
        <taxon>Cytophagales</taxon>
        <taxon>Reichenbachiellaceae</taxon>
        <taxon>Reichenbachiella</taxon>
    </lineage>
</organism>
<dbReference type="EMBL" id="CP106735">
    <property type="protein sequence ID" value="UXX77677.1"/>
    <property type="molecule type" value="Genomic_DNA"/>
</dbReference>
<evidence type="ECO:0000313" key="3">
    <source>
        <dbReference type="Proteomes" id="UP001062165"/>
    </source>
</evidence>
<dbReference type="InterPro" id="IPR003734">
    <property type="entry name" value="DUF155"/>
</dbReference>
<reference evidence="2" key="1">
    <citation type="submission" date="2022-10" db="EMBL/GenBank/DDBJ databases">
        <title>Comparative genomics and taxonomic characterization of three novel marine species of genus Reichenbachiella exhibiting antioxidant and polysaccharide degradation activities.</title>
        <authorList>
            <person name="Muhammad N."/>
            <person name="Lee Y.-J."/>
            <person name="Ko J."/>
            <person name="Kim S.-G."/>
        </authorList>
    </citation>
    <scope>NUCLEOTIDE SEQUENCE</scope>
    <source>
        <strain evidence="2">Wsw4-B4</strain>
    </source>
</reference>
<evidence type="ECO:0000259" key="1">
    <source>
        <dbReference type="Pfam" id="PF02582"/>
    </source>
</evidence>
<feature type="domain" description="DUF155" evidence="1">
    <location>
        <begin position="50"/>
        <end position="215"/>
    </location>
</feature>
<sequence length="262" mass="29971">MSDLINTLKAFHMHSPINLKACRVAVEEDLIESNSLELFFGLGTNKYGLIFSYGVLVFYNCGQQEIDALYTKLGLTIAEKDSDLYQDDFGIKQSAGDYQTRFDHIALPEINEAVIRIAMLNLGQSLALKYYDTVSQDLLTSVREFTAQLESNGQLKIGRKSILRFVGKALNTQNRIAENLYIFDAPPATWESEYLEKVNLSLSKHFDLSTRYRSIDSTFKIIKDNLSTYMDLYHHKESSRLEWIIIILILVEVLDTFISKLL</sequence>
<dbReference type="InterPro" id="IPR051624">
    <property type="entry name" value="RMD1/Sad1-interacting"/>
</dbReference>
<evidence type="ECO:0000313" key="2">
    <source>
        <dbReference type="EMBL" id="UXX77677.1"/>
    </source>
</evidence>